<dbReference type="InterPro" id="IPR022780">
    <property type="entry name" value="Dynein_light_int_chain"/>
</dbReference>
<dbReference type="GO" id="GO:0000226">
    <property type="term" value="P:microtubule cytoskeleton organization"/>
    <property type="evidence" value="ECO:0007669"/>
    <property type="project" value="TreeGrafter"/>
</dbReference>
<evidence type="ECO:0000313" key="10">
    <source>
        <dbReference type="EMBL" id="KAH3671819.1"/>
    </source>
</evidence>
<gene>
    <name evidence="10" type="ORF">WICMUC_004537</name>
</gene>
<dbReference type="GO" id="GO:0005874">
    <property type="term" value="C:microtubule"/>
    <property type="evidence" value="ECO:0007669"/>
    <property type="project" value="UniProtKB-KW"/>
</dbReference>
<organism evidence="10 11">
    <name type="scientific">Wickerhamomyces mucosus</name>
    <dbReference type="NCBI Taxonomy" id="1378264"/>
    <lineage>
        <taxon>Eukaryota</taxon>
        <taxon>Fungi</taxon>
        <taxon>Dikarya</taxon>
        <taxon>Ascomycota</taxon>
        <taxon>Saccharomycotina</taxon>
        <taxon>Saccharomycetes</taxon>
        <taxon>Phaffomycetales</taxon>
        <taxon>Wickerhamomycetaceae</taxon>
        <taxon>Wickerhamomyces</taxon>
    </lineage>
</organism>
<dbReference type="AlphaFoldDB" id="A0A9P8PIE9"/>
<keyword evidence="2" id="KW-0813">Transport</keyword>
<evidence type="ECO:0000313" key="11">
    <source>
        <dbReference type="Proteomes" id="UP000769528"/>
    </source>
</evidence>
<keyword evidence="4" id="KW-0493">Microtubule</keyword>
<keyword evidence="11" id="KW-1185">Reference proteome</keyword>
<evidence type="ECO:0000256" key="1">
    <source>
        <dbReference type="ARBA" id="ARBA00004245"/>
    </source>
</evidence>
<proteinExistence type="predicted"/>
<keyword evidence="3" id="KW-0963">Cytoplasm</keyword>
<evidence type="ECO:0000256" key="8">
    <source>
        <dbReference type="ARBA" id="ARBA00023175"/>
    </source>
</evidence>
<keyword evidence="9" id="KW-0206">Cytoskeleton</keyword>
<evidence type="ECO:0000256" key="9">
    <source>
        <dbReference type="ARBA" id="ARBA00023212"/>
    </source>
</evidence>
<name>A0A9P8PIE9_9ASCO</name>
<dbReference type="InterPro" id="IPR008467">
    <property type="entry name" value="Dynein1_light_intermed_chain"/>
</dbReference>
<evidence type="ECO:0000256" key="2">
    <source>
        <dbReference type="ARBA" id="ARBA00022448"/>
    </source>
</evidence>
<keyword evidence="6" id="KW-0067">ATP-binding</keyword>
<keyword evidence="8" id="KW-0505">Motor protein</keyword>
<reference evidence="10" key="2">
    <citation type="submission" date="2021-01" db="EMBL/GenBank/DDBJ databases">
        <authorList>
            <person name="Schikora-Tamarit M.A."/>
        </authorList>
    </citation>
    <scope>NUCLEOTIDE SEQUENCE</scope>
    <source>
        <strain evidence="10">CBS6341</strain>
    </source>
</reference>
<dbReference type="GO" id="GO:0005868">
    <property type="term" value="C:cytoplasmic dynein complex"/>
    <property type="evidence" value="ECO:0007669"/>
    <property type="project" value="InterPro"/>
</dbReference>
<comment type="subcellular location">
    <subcellularLocation>
        <location evidence="1">Cytoplasm</location>
        <location evidence="1">Cytoskeleton</location>
    </subcellularLocation>
</comment>
<protein>
    <submittedName>
        <fullName evidence="10">Uncharacterized protein</fullName>
    </submittedName>
</protein>
<sequence>MKTNIRPEVLYSSNGDVLNVASTNCNNDFNLLADDFHLGYTYINYRDDSNEPLSTLEIYTLSGSYIREYDSILKTLSSKLDLNNLLVVHLLDYNENPTNWLFDLQIWTNALKDVLKRDFELLNVVLNKRLYIDIEQEIHEFIQLNLRIVSLKYNSSLIYDSLSSEYSNTIALISYLLKIPVKELKPTDVKPNFTDYSSLLIPKGADDISKISTLNSEAGDLADKWDSSDSNNTLIKLYNAKLSGSFQEQGHKVSIEESITKPKDLKYPDFLSSLYEHHSKPTDQILNEVLGEL</sequence>
<dbReference type="GO" id="GO:0005524">
    <property type="term" value="F:ATP binding"/>
    <property type="evidence" value="ECO:0007669"/>
    <property type="project" value="UniProtKB-KW"/>
</dbReference>
<dbReference type="GO" id="GO:0007018">
    <property type="term" value="P:microtubule-based movement"/>
    <property type="evidence" value="ECO:0007669"/>
    <property type="project" value="InterPro"/>
</dbReference>
<evidence type="ECO:0000256" key="3">
    <source>
        <dbReference type="ARBA" id="ARBA00022490"/>
    </source>
</evidence>
<reference evidence="10" key="1">
    <citation type="journal article" date="2021" name="Open Biol.">
        <title>Shared evolutionary footprints suggest mitochondrial oxidative damage underlies multiple complex I losses in fungi.</title>
        <authorList>
            <person name="Schikora-Tamarit M.A."/>
            <person name="Marcet-Houben M."/>
            <person name="Nosek J."/>
            <person name="Gabaldon T."/>
        </authorList>
    </citation>
    <scope>NUCLEOTIDE SEQUENCE</scope>
    <source>
        <strain evidence="10">CBS6341</strain>
    </source>
</reference>
<dbReference type="EMBL" id="JAEUBF010001263">
    <property type="protein sequence ID" value="KAH3671819.1"/>
    <property type="molecule type" value="Genomic_DNA"/>
</dbReference>
<evidence type="ECO:0000256" key="4">
    <source>
        <dbReference type="ARBA" id="ARBA00022701"/>
    </source>
</evidence>
<dbReference type="Pfam" id="PF05783">
    <property type="entry name" value="DLIC"/>
    <property type="match status" value="2"/>
</dbReference>
<dbReference type="GO" id="GO:0045504">
    <property type="term" value="F:dynein heavy chain binding"/>
    <property type="evidence" value="ECO:0007669"/>
    <property type="project" value="TreeGrafter"/>
</dbReference>
<dbReference type="Proteomes" id="UP000769528">
    <property type="component" value="Unassembled WGS sequence"/>
</dbReference>
<dbReference type="PANTHER" id="PTHR12688:SF0">
    <property type="entry name" value="DYNEIN LIGHT INTERMEDIATE CHAIN"/>
    <property type="match status" value="1"/>
</dbReference>
<accession>A0A9P8PIE9</accession>
<evidence type="ECO:0000256" key="6">
    <source>
        <dbReference type="ARBA" id="ARBA00022840"/>
    </source>
</evidence>
<keyword evidence="5" id="KW-0547">Nucleotide-binding</keyword>
<dbReference type="OrthoDB" id="3981124at2759"/>
<evidence type="ECO:0000256" key="7">
    <source>
        <dbReference type="ARBA" id="ARBA00023017"/>
    </source>
</evidence>
<comment type="caution">
    <text evidence="10">The sequence shown here is derived from an EMBL/GenBank/DDBJ whole genome shotgun (WGS) entry which is preliminary data.</text>
</comment>
<evidence type="ECO:0000256" key="5">
    <source>
        <dbReference type="ARBA" id="ARBA00022741"/>
    </source>
</evidence>
<keyword evidence="7" id="KW-0243">Dynein</keyword>
<dbReference type="PANTHER" id="PTHR12688">
    <property type="entry name" value="DYNEIN LIGHT INTERMEDIATE CHAIN"/>
    <property type="match status" value="1"/>
</dbReference>